<reference evidence="3" key="1">
    <citation type="submission" date="2020-01" db="EMBL/GenBank/DDBJ databases">
        <title>Insect and environment-associated Actinomycetes.</title>
        <authorList>
            <person name="Currrie C."/>
            <person name="Chevrette M."/>
            <person name="Carlson C."/>
            <person name="Stubbendieck R."/>
            <person name="Wendt-Pienkowski E."/>
        </authorList>
    </citation>
    <scope>NUCLEOTIDE SEQUENCE</scope>
    <source>
        <strain evidence="3">SID505</strain>
    </source>
</reference>
<comment type="caution">
    <text evidence="3">The sequence shown here is derived from an EMBL/GenBank/DDBJ whole genome shotgun (WGS) entry which is preliminary data.</text>
</comment>
<dbReference type="InterPro" id="IPR001387">
    <property type="entry name" value="Cro/C1-type_HTH"/>
</dbReference>
<evidence type="ECO:0000256" key="1">
    <source>
        <dbReference type="ARBA" id="ARBA00023125"/>
    </source>
</evidence>
<dbReference type="SMART" id="SM00530">
    <property type="entry name" value="HTH_XRE"/>
    <property type="match status" value="2"/>
</dbReference>
<dbReference type="AlphaFoldDB" id="A0A6G3T1E0"/>
<dbReference type="GO" id="GO:0003677">
    <property type="term" value="F:DNA binding"/>
    <property type="evidence" value="ECO:0007669"/>
    <property type="project" value="UniProtKB-KW"/>
</dbReference>
<dbReference type="PROSITE" id="PS50943">
    <property type="entry name" value="HTH_CROC1"/>
    <property type="match status" value="1"/>
</dbReference>
<dbReference type="Gene3D" id="1.10.260.40">
    <property type="entry name" value="lambda repressor-like DNA-binding domains"/>
    <property type="match status" value="2"/>
</dbReference>
<protein>
    <submittedName>
        <fullName evidence="3">Helix-turn-helix domain-containing protein</fullName>
    </submittedName>
</protein>
<keyword evidence="1" id="KW-0238">DNA-binding</keyword>
<dbReference type="EMBL" id="JAAGMK010000946">
    <property type="protein sequence ID" value="NEB88943.1"/>
    <property type="molecule type" value="Genomic_DNA"/>
</dbReference>
<evidence type="ECO:0000313" key="3">
    <source>
        <dbReference type="EMBL" id="NEB88943.1"/>
    </source>
</evidence>
<dbReference type="InterPro" id="IPR010982">
    <property type="entry name" value="Lambda_DNA-bd_dom_sf"/>
</dbReference>
<dbReference type="Pfam" id="PF13560">
    <property type="entry name" value="HTH_31"/>
    <property type="match status" value="1"/>
</dbReference>
<dbReference type="PANTHER" id="PTHR46558:SF13">
    <property type="entry name" value="HTH-TYPE TRANSCRIPTIONAL REGULATOR IMMR"/>
    <property type="match status" value="1"/>
</dbReference>
<evidence type="ECO:0000259" key="2">
    <source>
        <dbReference type="PROSITE" id="PS50943"/>
    </source>
</evidence>
<feature type="domain" description="HTH cro/C1-type" evidence="2">
    <location>
        <begin position="75"/>
        <end position="129"/>
    </location>
</feature>
<accession>A0A6G3T1E0</accession>
<name>A0A6G3T1E0_STRAQ</name>
<gene>
    <name evidence="3" type="ORF">G3I43_32980</name>
</gene>
<organism evidence="3">
    <name type="scientific">Streptomyces anulatus</name>
    <name type="common">Streptomyces chrysomallus</name>
    <dbReference type="NCBI Taxonomy" id="1892"/>
    <lineage>
        <taxon>Bacteria</taxon>
        <taxon>Bacillati</taxon>
        <taxon>Actinomycetota</taxon>
        <taxon>Actinomycetes</taxon>
        <taxon>Kitasatosporales</taxon>
        <taxon>Streptomycetaceae</taxon>
        <taxon>Streptomyces</taxon>
    </lineage>
</organism>
<sequence length="290" mass="30934">MPPRRFNGPQLMRARRAAGVHRRELAAAVGSKSQAIVAGWETEKTFPPGEKLPTVAAVVRVDIDVLFPREGPCDLADLRCDAGYTQYAAAEEVGISKYGLSRAERGERRLDDAWIGPLAQLYGVKKDQLLAAQRLAFGEAVPAPSSADLPALTLKLRAQVAGRPESESSPDLIAAGVNQEAGAEIIRGDQVDALLRGMPADRVFAGTQAARAIAITGLASYFGVSELHFDDHAESRVLDDLRYLASRYNIALAARGGEGGVSPAMIAVLSDLLNREQTDLSAPRRGRGPA</sequence>
<dbReference type="SUPFAM" id="SSF47413">
    <property type="entry name" value="lambda repressor-like DNA-binding domains"/>
    <property type="match status" value="2"/>
</dbReference>
<dbReference type="CDD" id="cd00093">
    <property type="entry name" value="HTH_XRE"/>
    <property type="match status" value="2"/>
</dbReference>
<dbReference type="PANTHER" id="PTHR46558">
    <property type="entry name" value="TRACRIPTIONAL REGULATORY PROTEIN-RELATED-RELATED"/>
    <property type="match status" value="1"/>
</dbReference>
<proteinExistence type="predicted"/>